<evidence type="ECO:0000313" key="1">
    <source>
        <dbReference type="EMBL" id="KAJ2981543.1"/>
    </source>
</evidence>
<dbReference type="EMBL" id="JANJQO010000124">
    <property type="protein sequence ID" value="KAJ2981543.1"/>
    <property type="molecule type" value="Genomic_DNA"/>
</dbReference>
<protein>
    <submittedName>
        <fullName evidence="1">Uncharacterized protein</fullName>
    </submittedName>
</protein>
<reference evidence="1" key="1">
    <citation type="submission" date="2022-08" db="EMBL/GenBank/DDBJ databases">
        <title>Genome Sequence of Lecanicillium fungicola.</title>
        <authorList>
            <person name="Buettner E."/>
        </authorList>
    </citation>
    <scope>NUCLEOTIDE SEQUENCE</scope>
    <source>
        <strain evidence="1">Babe33</strain>
    </source>
</reference>
<accession>A0ACC1NT77</accession>
<gene>
    <name evidence="1" type="ORF">NQ176_g1959</name>
</gene>
<organism evidence="1 2">
    <name type="scientific">Zarea fungicola</name>
    <dbReference type="NCBI Taxonomy" id="93591"/>
    <lineage>
        <taxon>Eukaryota</taxon>
        <taxon>Fungi</taxon>
        <taxon>Dikarya</taxon>
        <taxon>Ascomycota</taxon>
        <taxon>Pezizomycotina</taxon>
        <taxon>Sordariomycetes</taxon>
        <taxon>Hypocreomycetidae</taxon>
        <taxon>Hypocreales</taxon>
        <taxon>Cordycipitaceae</taxon>
        <taxon>Zarea</taxon>
    </lineage>
</organism>
<sequence>MIYTPLLSLLLLARSSLAVDLSNLPALLKTISSDIYPDLKQIAVDIWEHPEIGLAEHYAHDRIVNYFTTDKAGEWTVTPHAHGMPTAWQLDFEHRPAGTPPTAEIPVIGILAEYDALVHIDHACGHNHICLNSLSLASLVRQAVIDLDLPVHLTVIGCPDEENGAGKHTLLEAGAFDVSPIWIFAHPANANGVVAMDARLNIVAKFNGASHTEAVGKAYQAMLQVRDIDSAHKWPGTSSTVAPVEDVGPFICNVVQDNLSLGIKGSSLNTVNATIESLLATKTYPNVSCTALPDLAMTSGVNLTCTGIGGHASADTNGPLIAFIETYRALSTSSSVSFYLPGNTTHLELDVTFDLRTRYTVDMPTFGNAVVAAIGPLASSTSTDVMYPSLEITPILPQMLIALVALPDYGSQKGWLNGGFTAASTDAGWVQGATVDNTTHALLRSDRVLFQPFWDLCDHSTTLCANNHEDLYRLVANTDYSYQRTEIMARAMAHLTVKLINNGTLLSDVTAITRATI</sequence>
<name>A0ACC1NT77_9HYPO</name>
<comment type="caution">
    <text evidence="1">The sequence shown here is derived from an EMBL/GenBank/DDBJ whole genome shotgun (WGS) entry which is preliminary data.</text>
</comment>
<keyword evidence="2" id="KW-1185">Reference proteome</keyword>
<evidence type="ECO:0000313" key="2">
    <source>
        <dbReference type="Proteomes" id="UP001143910"/>
    </source>
</evidence>
<dbReference type="Proteomes" id="UP001143910">
    <property type="component" value="Unassembled WGS sequence"/>
</dbReference>
<proteinExistence type="predicted"/>